<keyword evidence="5" id="KW-0732">Signal</keyword>
<accession>A0A9W3BG11</accession>
<dbReference type="GO" id="GO:0030199">
    <property type="term" value="P:collagen fibril organization"/>
    <property type="evidence" value="ECO:0007669"/>
    <property type="project" value="TreeGrafter"/>
</dbReference>
<dbReference type="PANTHER" id="PTHR15040:SF1">
    <property type="entry name" value="DERMATOPONTIN-LIKE ISOFORM X1"/>
    <property type="match status" value="1"/>
</dbReference>
<evidence type="ECO:0000313" key="7">
    <source>
        <dbReference type="RefSeq" id="XP_055898381.1"/>
    </source>
</evidence>
<comment type="similarity">
    <text evidence="2">Belongs to the dermatopontin family.</text>
</comment>
<evidence type="ECO:0000256" key="3">
    <source>
        <dbReference type="ARBA" id="ARBA00022525"/>
    </source>
</evidence>
<keyword evidence="4" id="KW-1015">Disulfide bond</keyword>
<dbReference type="AlphaFoldDB" id="A0A9W3BG11"/>
<dbReference type="Proteomes" id="UP001165740">
    <property type="component" value="Chromosome 9"/>
</dbReference>
<organism evidence="6 7">
    <name type="scientific">Biomphalaria glabrata</name>
    <name type="common">Bloodfluke planorb</name>
    <name type="synonym">Freshwater snail</name>
    <dbReference type="NCBI Taxonomy" id="6526"/>
    <lineage>
        <taxon>Eukaryota</taxon>
        <taxon>Metazoa</taxon>
        <taxon>Spiralia</taxon>
        <taxon>Lophotrochozoa</taxon>
        <taxon>Mollusca</taxon>
        <taxon>Gastropoda</taxon>
        <taxon>Heterobranchia</taxon>
        <taxon>Euthyneura</taxon>
        <taxon>Panpulmonata</taxon>
        <taxon>Hygrophila</taxon>
        <taxon>Lymnaeoidea</taxon>
        <taxon>Planorbidae</taxon>
        <taxon>Biomphalaria</taxon>
    </lineage>
</organism>
<reference evidence="7" key="1">
    <citation type="submission" date="2025-08" db="UniProtKB">
        <authorList>
            <consortium name="RefSeq"/>
        </authorList>
    </citation>
    <scope>IDENTIFICATION</scope>
</reference>
<dbReference type="GeneID" id="106054157"/>
<dbReference type="InterPro" id="IPR026645">
    <property type="entry name" value="Dermatopontin"/>
</dbReference>
<evidence type="ECO:0000256" key="1">
    <source>
        <dbReference type="ARBA" id="ARBA00004613"/>
    </source>
</evidence>
<feature type="signal peptide" evidence="5">
    <location>
        <begin position="1"/>
        <end position="20"/>
    </location>
</feature>
<sequence length="173" mass="20209">MASALVSLFTLVAMVIVTECVPQFPWINEYDEPMNFLCPNKQIMMYLSSDHDNGRGDRIWEMYCRSADLVDNCQQSDYVNEFDQTFNYTCPGNRVLAGIHSYHENSKEDRRFKFTCCRASSTPVSGCRMTDFVNDWNLKLTMFVKECYAIKTIYSINDDNKKDRRFKFGVCKL</sequence>
<feature type="chain" id="PRO_5040951022" evidence="5">
    <location>
        <begin position="21"/>
        <end position="173"/>
    </location>
</feature>
<name>A0A9W3BG11_BIOGL</name>
<keyword evidence="3" id="KW-0964">Secreted</keyword>
<dbReference type="Pfam" id="PF14704">
    <property type="entry name" value="DERM"/>
    <property type="match status" value="1"/>
</dbReference>
<protein>
    <submittedName>
        <fullName evidence="7">Dermatopontin-like</fullName>
    </submittedName>
</protein>
<evidence type="ECO:0000256" key="5">
    <source>
        <dbReference type="SAM" id="SignalP"/>
    </source>
</evidence>
<proteinExistence type="inferred from homology"/>
<evidence type="ECO:0000256" key="4">
    <source>
        <dbReference type="ARBA" id="ARBA00023157"/>
    </source>
</evidence>
<dbReference type="RefSeq" id="XP_055898381.1">
    <property type="nucleotide sequence ID" value="XM_056042406.1"/>
</dbReference>
<gene>
    <name evidence="7" type="primary">LOC106054157</name>
</gene>
<dbReference type="OrthoDB" id="6042162at2759"/>
<evidence type="ECO:0000256" key="2">
    <source>
        <dbReference type="ARBA" id="ARBA00008712"/>
    </source>
</evidence>
<keyword evidence="6" id="KW-1185">Reference proteome</keyword>
<comment type="subcellular location">
    <subcellularLocation>
        <location evidence="1">Secreted</location>
    </subcellularLocation>
</comment>
<evidence type="ECO:0000313" key="6">
    <source>
        <dbReference type="Proteomes" id="UP001165740"/>
    </source>
</evidence>
<dbReference type="GO" id="GO:0031012">
    <property type="term" value="C:extracellular matrix"/>
    <property type="evidence" value="ECO:0007669"/>
    <property type="project" value="TreeGrafter"/>
</dbReference>
<dbReference type="OMA" id="WINEYDE"/>
<dbReference type="GO" id="GO:0005615">
    <property type="term" value="C:extracellular space"/>
    <property type="evidence" value="ECO:0007669"/>
    <property type="project" value="TreeGrafter"/>
</dbReference>
<dbReference type="PANTHER" id="PTHR15040">
    <property type="entry name" value="DERMATOPONTIN-RELATED"/>
    <property type="match status" value="1"/>
</dbReference>